<organism evidence="1 2">
    <name type="scientific">Sphingomonas alpina</name>
    <dbReference type="NCBI Taxonomy" id="653931"/>
    <lineage>
        <taxon>Bacteria</taxon>
        <taxon>Pseudomonadati</taxon>
        <taxon>Pseudomonadota</taxon>
        <taxon>Alphaproteobacteria</taxon>
        <taxon>Sphingomonadales</taxon>
        <taxon>Sphingomonadaceae</taxon>
        <taxon>Sphingomonas</taxon>
    </lineage>
</organism>
<dbReference type="KEGG" id="spap:H3Z74_03865"/>
<dbReference type="SUPFAM" id="SSF54285">
    <property type="entry name" value="MoaD/ThiS"/>
    <property type="match status" value="1"/>
</dbReference>
<keyword evidence="2" id="KW-1185">Reference proteome</keyword>
<gene>
    <name evidence="1" type="primary">moaD</name>
    <name evidence="1" type="ORF">H3Z74_03865</name>
</gene>
<name>A0A7H0LL26_9SPHN</name>
<dbReference type="InterPro" id="IPR003749">
    <property type="entry name" value="ThiS/MoaD-like"/>
</dbReference>
<accession>A0A7H0LL26</accession>
<proteinExistence type="predicted"/>
<dbReference type="InterPro" id="IPR012675">
    <property type="entry name" value="Beta-grasp_dom_sf"/>
</dbReference>
<dbReference type="RefSeq" id="WP_187762678.1">
    <property type="nucleotide sequence ID" value="NZ_CP061038.1"/>
</dbReference>
<sequence length="85" mass="9105">MVIEMLYFAWVREAIGVGQERVDPPESVATVAQLIDWLAGRSEGHSGAFADRGRLRAAVDQVFVALDAPLGTPREVAIFPPVTGG</sequence>
<dbReference type="CDD" id="cd00754">
    <property type="entry name" value="Ubl_MoaD"/>
    <property type="match status" value="1"/>
</dbReference>
<protein>
    <submittedName>
        <fullName evidence="1">Molybdopterin converting factor subunit 1</fullName>
    </submittedName>
</protein>
<dbReference type="Proteomes" id="UP000516148">
    <property type="component" value="Chromosome"/>
</dbReference>
<dbReference type="EMBL" id="CP061038">
    <property type="protein sequence ID" value="QNQ10379.1"/>
    <property type="molecule type" value="Genomic_DNA"/>
</dbReference>
<dbReference type="Pfam" id="PF02597">
    <property type="entry name" value="ThiS"/>
    <property type="match status" value="1"/>
</dbReference>
<dbReference type="Gene3D" id="3.10.20.30">
    <property type="match status" value="1"/>
</dbReference>
<dbReference type="InterPro" id="IPR016155">
    <property type="entry name" value="Mopterin_synth/thiamin_S_b"/>
</dbReference>
<evidence type="ECO:0000313" key="2">
    <source>
        <dbReference type="Proteomes" id="UP000516148"/>
    </source>
</evidence>
<reference evidence="1 2" key="1">
    <citation type="submission" date="2020-09" db="EMBL/GenBank/DDBJ databases">
        <title>Sphingomonas sp., a new species isolated from pork steak.</title>
        <authorList>
            <person name="Heidler von Heilborn D."/>
        </authorList>
    </citation>
    <scope>NUCLEOTIDE SEQUENCE [LARGE SCALE GENOMIC DNA]</scope>
    <source>
        <strain evidence="2">S8-3T</strain>
    </source>
</reference>
<dbReference type="NCBIfam" id="TIGR01682">
    <property type="entry name" value="moaD"/>
    <property type="match status" value="1"/>
</dbReference>
<dbReference type="AlphaFoldDB" id="A0A7H0LL26"/>
<evidence type="ECO:0000313" key="1">
    <source>
        <dbReference type="EMBL" id="QNQ10379.1"/>
    </source>
</evidence>